<evidence type="ECO:0000313" key="3">
    <source>
        <dbReference type="Proteomes" id="UP000321479"/>
    </source>
</evidence>
<feature type="signal peptide" evidence="1">
    <location>
        <begin position="1"/>
        <end position="19"/>
    </location>
</feature>
<dbReference type="Gene3D" id="2.120.10.30">
    <property type="entry name" value="TolB, C-terminal domain"/>
    <property type="match status" value="1"/>
</dbReference>
<keyword evidence="1" id="KW-0732">Signal</keyword>
<evidence type="ECO:0008006" key="4">
    <source>
        <dbReference type="Google" id="ProtNLM"/>
    </source>
</evidence>
<protein>
    <recommendedName>
        <fullName evidence="4">WD40-like Beta Propeller Repeat</fullName>
    </recommendedName>
</protein>
<organism evidence="2 3">
    <name type="scientific">Mucilaginibacter ginsenosidivorans</name>
    <dbReference type="NCBI Taxonomy" id="398053"/>
    <lineage>
        <taxon>Bacteria</taxon>
        <taxon>Pseudomonadati</taxon>
        <taxon>Bacteroidota</taxon>
        <taxon>Sphingobacteriia</taxon>
        <taxon>Sphingobacteriales</taxon>
        <taxon>Sphingobacteriaceae</taxon>
        <taxon>Mucilaginibacter</taxon>
    </lineage>
</organism>
<gene>
    <name evidence="2" type="ORF">FRZ54_12840</name>
</gene>
<dbReference type="Proteomes" id="UP000321479">
    <property type="component" value="Chromosome"/>
</dbReference>
<dbReference type="OrthoDB" id="9809364at2"/>
<dbReference type="InterPro" id="IPR011659">
    <property type="entry name" value="WD40"/>
</dbReference>
<dbReference type="InterPro" id="IPR011042">
    <property type="entry name" value="6-blade_b-propeller_TolB-like"/>
</dbReference>
<keyword evidence="3" id="KW-1185">Reference proteome</keyword>
<evidence type="ECO:0000313" key="2">
    <source>
        <dbReference type="EMBL" id="QEC63425.1"/>
    </source>
</evidence>
<sequence>MKKILTAIALLGFSIIGRAQNSKNLVPQIFEPGVISKGDYESHGTFTPSGDTLYFIKCTYDLKISAICVSYKRKGKWTDPEVASFSGKYMDADPFVAKDGQALYFMSNRPLKDGDPVKDDTDIWKVMMTKDGWGVPIRLDVPVNSEKDEYYPTLADNGNIYFGSTRDGGKGGSDIWCCKYQDGKYQPAENLGDAINTPYHDYEAFIAPDESYLIYNSSRPNGLKNLDFYISYKQNGVWTKAKKLPEPISSNSIDWSPKVTRDGKWFYFGSTRSTDPVTPKKADNMEQLNRKLQSANNGLSDIYIADFEAIKQALK</sequence>
<proteinExistence type="predicted"/>
<dbReference type="KEGG" id="mgin:FRZ54_12840"/>
<reference evidence="2 3" key="1">
    <citation type="journal article" date="2017" name="Curr. Microbiol.">
        <title>Mucilaginibacter ginsenosidivorans sp. nov., Isolated from Soil of Ginseng Field.</title>
        <authorList>
            <person name="Kim M.M."/>
            <person name="Siddiqi M.Z."/>
            <person name="Im W.T."/>
        </authorList>
    </citation>
    <scope>NUCLEOTIDE SEQUENCE [LARGE SCALE GENOMIC DNA]</scope>
    <source>
        <strain evidence="2 3">Gsoil 3017</strain>
    </source>
</reference>
<dbReference type="Pfam" id="PF07676">
    <property type="entry name" value="PD40"/>
    <property type="match status" value="3"/>
</dbReference>
<dbReference type="AlphaFoldDB" id="A0A5B8UXM4"/>
<feature type="chain" id="PRO_5022977700" description="WD40-like Beta Propeller Repeat" evidence="1">
    <location>
        <begin position="20"/>
        <end position="315"/>
    </location>
</feature>
<dbReference type="SUPFAM" id="SSF69304">
    <property type="entry name" value="Tricorn protease N-terminal domain"/>
    <property type="match status" value="1"/>
</dbReference>
<name>A0A5B8UXM4_9SPHI</name>
<accession>A0A5B8UXM4</accession>
<evidence type="ECO:0000256" key="1">
    <source>
        <dbReference type="SAM" id="SignalP"/>
    </source>
</evidence>
<dbReference type="RefSeq" id="WP_147032001.1">
    <property type="nucleotide sequence ID" value="NZ_CP042436.1"/>
</dbReference>
<dbReference type="EMBL" id="CP042436">
    <property type="protein sequence ID" value="QEC63425.1"/>
    <property type="molecule type" value="Genomic_DNA"/>
</dbReference>